<dbReference type="GO" id="GO:0047617">
    <property type="term" value="F:fatty acyl-CoA hydrolase activity"/>
    <property type="evidence" value="ECO:0007669"/>
    <property type="project" value="InterPro"/>
</dbReference>
<gene>
    <name evidence="4" type="ORF">A374_12775</name>
</gene>
<dbReference type="Pfam" id="PF03061">
    <property type="entry name" value="4HBT"/>
    <property type="match status" value="1"/>
</dbReference>
<dbReference type="InterPro" id="IPR029069">
    <property type="entry name" value="HotDog_dom_sf"/>
</dbReference>
<dbReference type="InterPro" id="IPR006683">
    <property type="entry name" value="Thioestr_dom"/>
</dbReference>
<keyword evidence="5" id="KW-1185">Reference proteome</keyword>
<name>I8UDB8_9BACL</name>
<keyword evidence="2" id="KW-0378">Hydrolase</keyword>
<dbReference type="eggNOG" id="COG2050">
    <property type="taxonomic scope" value="Bacteria"/>
</dbReference>
<dbReference type="EMBL" id="AKKV01000028">
    <property type="protein sequence ID" value="EIT84920.1"/>
    <property type="molecule type" value="Genomic_DNA"/>
</dbReference>
<evidence type="ECO:0000256" key="1">
    <source>
        <dbReference type="ARBA" id="ARBA00008324"/>
    </source>
</evidence>
<evidence type="ECO:0000256" key="2">
    <source>
        <dbReference type="ARBA" id="ARBA00022801"/>
    </source>
</evidence>
<reference evidence="4 5" key="1">
    <citation type="journal article" date="2012" name="J. Bacteriol.">
        <title>Genome of Bacillus macauensis ZFHKF-1, a Long-Chain-Forming Bacterium.</title>
        <authorList>
            <person name="Cai L."/>
            <person name="Zhang T."/>
        </authorList>
    </citation>
    <scope>NUCLEOTIDE SEQUENCE [LARGE SCALE GENOMIC DNA]</scope>
    <source>
        <strain evidence="4 5">ZFHKF-1</strain>
    </source>
</reference>
<accession>I8UDB8</accession>
<dbReference type="OrthoDB" id="2139465at2"/>
<proteinExistence type="inferred from homology"/>
<dbReference type="PANTHER" id="PTHR21660">
    <property type="entry name" value="THIOESTERASE SUPERFAMILY MEMBER-RELATED"/>
    <property type="match status" value="1"/>
</dbReference>
<dbReference type="PANTHER" id="PTHR21660:SF1">
    <property type="entry name" value="ACYL-COENZYME A THIOESTERASE 13"/>
    <property type="match status" value="1"/>
</dbReference>
<evidence type="ECO:0000313" key="5">
    <source>
        <dbReference type="Proteomes" id="UP000004080"/>
    </source>
</evidence>
<dbReference type="CDD" id="cd03443">
    <property type="entry name" value="PaaI_thioesterase"/>
    <property type="match status" value="1"/>
</dbReference>
<sequence>MTERGRTMELIHKLQSFLNEASEEEAQILSNAVDSLQKKRETPYASYISSLMNMEYSLHKNETLSITIPITPFLHNTLGMVHGGLTATLMDTAMGALANITLADDEAAVTSEMKVNYTSPGVGKALRCDASIVHKGRRSIVTEARVYGDHEELIALSTGTFFVVKQ</sequence>
<protein>
    <recommendedName>
        <fullName evidence="3">Thioesterase domain-containing protein</fullName>
    </recommendedName>
</protein>
<dbReference type="Proteomes" id="UP000004080">
    <property type="component" value="Unassembled WGS sequence"/>
</dbReference>
<dbReference type="InterPro" id="IPR039298">
    <property type="entry name" value="ACOT13"/>
</dbReference>
<evidence type="ECO:0000259" key="3">
    <source>
        <dbReference type="Pfam" id="PF03061"/>
    </source>
</evidence>
<evidence type="ECO:0000313" key="4">
    <source>
        <dbReference type="EMBL" id="EIT84920.1"/>
    </source>
</evidence>
<organism evidence="4 5">
    <name type="scientific">Fictibacillus macauensis ZFHKF-1</name>
    <dbReference type="NCBI Taxonomy" id="1196324"/>
    <lineage>
        <taxon>Bacteria</taxon>
        <taxon>Bacillati</taxon>
        <taxon>Bacillota</taxon>
        <taxon>Bacilli</taxon>
        <taxon>Bacillales</taxon>
        <taxon>Fictibacillaceae</taxon>
        <taxon>Fictibacillus</taxon>
    </lineage>
</organism>
<dbReference type="STRING" id="1196324.A374_12775"/>
<dbReference type="PATRIC" id="fig|1196324.3.peg.2613"/>
<comment type="caution">
    <text evidence="4">The sequence shown here is derived from an EMBL/GenBank/DDBJ whole genome shotgun (WGS) entry which is preliminary data.</text>
</comment>
<dbReference type="SUPFAM" id="SSF54637">
    <property type="entry name" value="Thioesterase/thiol ester dehydrase-isomerase"/>
    <property type="match status" value="1"/>
</dbReference>
<comment type="similarity">
    <text evidence="1">Belongs to the thioesterase PaaI family.</text>
</comment>
<feature type="domain" description="Thioesterase" evidence="3">
    <location>
        <begin position="79"/>
        <end position="153"/>
    </location>
</feature>
<dbReference type="Gene3D" id="3.10.129.10">
    <property type="entry name" value="Hotdog Thioesterase"/>
    <property type="match status" value="1"/>
</dbReference>
<dbReference type="InterPro" id="IPR003736">
    <property type="entry name" value="PAAI_dom"/>
</dbReference>
<dbReference type="AlphaFoldDB" id="I8UDB8"/>
<dbReference type="NCBIfam" id="TIGR00369">
    <property type="entry name" value="unchar_dom_1"/>
    <property type="match status" value="1"/>
</dbReference>
<dbReference type="RefSeq" id="WP_007202633.1">
    <property type="nucleotide sequence ID" value="NZ_AKKV01000028.1"/>
</dbReference>